<name>A0A067CJQ4_SAPPC</name>
<feature type="region of interest" description="Disordered" evidence="1">
    <location>
        <begin position="57"/>
        <end position="82"/>
    </location>
</feature>
<dbReference type="EMBL" id="KK583221">
    <property type="protein sequence ID" value="KDO26756.1"/>
    <property type="molecule type" value="Genomic_DNA"/>
</dbReference>
<evidence type="ECO:0000313" key="2">
    <source>
        <dbReference type="EMBL" id="KDO26756.1"/>
    </source>
</evidence>
<dbReference type="RefSeq" id="XP_012202420.1">
    <property type="nucleotide sequence ID" value="XM_012347030.1"/>
</dbReference>
<dbReference type="Proteomes" id="UP000030745">
    <property type="component" value="Unassembled WGS sequence"/>
</dbReference>
<sequence length="160" mass="17706">MRERHGPQSEWPEKVASAALQALEGTWSLLRTFSRECDKEQFGSLLKEQLKAAVNARKKRRSDVDAASHQAPKMAKLAAADEDGTTLSRELVAAVDSAVTSAVGGLETKVLARLQEQDVRLSAIEDSIDTLRRMQHNEFRSLRQGQLSLAQHVTTDHTES</sequence>
<evidence type="ECO:0000256" key="1">
    <source>
        <dbReference type="SAM" id="MobiDB-lite"/>
    </source>
</evidence>
<dbReference type="VEuPathDB" id="FungiDB:SPRG_08058"/>
<reference evidence="2 3" key="1">
    <citation type="journal article" date="2013" name="PLoS Genet.">
        <title>Distinctive expansion of potential virulence genes in the genome of the oomycete fish pathogen Saprolegnia parasitica.</title>
        <authorList>
            <person name="Jiang R.H."/>
            <person name="de Bruijn I."/>
            <person name="Haas B.J."/>
            <person name="Belmonte R."/>
            <person name="Lobach L."/>
            <person name="Christie J."/>
            <person name="van den Ackerveken G."/>
            <person name="Bottin A."/>
            <person name="Bulone V."/>
            <person name="Diaz-Moreno S.M."/>
            <person name="Dumas B."/>
            <person name="Fan L."/>
            <person name="Gaulin E."/>
            <person name="Govers F."/>
            <person name="Grenville-Briggs L.J."/>
            <person name="Horner N.R."/>
            <person name="Levin J.Z."/>
            <person name="Mammella M."/>
            <person name="Meijer H.J."/>
            <person name="Morris P."/>
            <person name="Nusbaum C."/>
            <person name="Oome S."/>
            <person name="Phillips A.J."/>
            <person name="van Rooyen D."/>
            <person name="Rzeszutek E."/>
            <person name="Saraiva M."/>
            <person name="Secombes C.J."/>
            <person name="Seidl M.F."/>
            <person name="Snel B."/>
            <person name="Stassen J.H."/>
            <person name="Sykes S."/>
            <person name="Tripathy S."/>
            <person name="van den Berg H."/>
            <person name="Vega-Arreguin J.C."/>
            <person name="Wawra S."/>
            <person name="Young S.K."/>
            <person name="Zeng Q."/>
            <person name="Dieguez-Uribeondo J."/>
            <person name="Russ C."/>
            <person name="Tyler B.M."/>
            <person name="van West P."/>
        </authorList>
    </citation>
    <scope>NUCLEOTIDE SEQUENCE [LARGE SCALE GENOMIC DNA]</scope>
    <source>
        <strain evidence="2 3">CBS 223.65</strain>
    </source>
</reference>
<dbReference type="OrthoDB" id="10642364at2759"/>
<gene>
    <name evidence="2" type="ORF">SPRG_08058</name>
</gene>
<proteinExistence type="predicted"/>
<dbReference type="KEGG" id="spar:SPRG_08058"/>
<dbReference type="GeneID" id="24130299"/>
<protein>
    <submittedName>
        <fullName evidence="2">Uncharacterized protein</fullName>
    </submittedName>
</protein>
<organism evidence="2 3">
    <name type="scientific">Saprolegnia parasitica (strain CBS 223.65)</name>
    <dbReference type="NCBI Taxonomy" id="695850"/>
    <lineage>
        <taxon>Eukaryota</taxon>
        <taxon>Sar</taxon>
        <taxon>Stramenopiles</taxon>
        <taxon>Oomycota</taxon>
        <taxon>Saprolegniomycetes</taxon>
        <taxon>Saprolegniales</taxon>
        <taxon>Saprolegniaceae</taxon>
        <taxon>Saprolegnia</taxon>
    </lineage>
</organism>
<evidence type="ECO:0000313" key="3">
    <source>
        <dbReference type="Proteomes" id="UP000030745"/>
    </source>
</evidence>
<keyword evidence="3" id="KW-1185">Reference proteome</keyword>
<dbReference type="AlphaFoldDB" id="A0A067CJQ4"/>
<accession>A0A067CJQ4</accession>